<organism evidence="1 2">
    <name type="scientific">Pristionchus fissidentatus</name>
    <dbReference type="NCBI Taxonomy" id="1538716"/>
    <lineage>
        <taxon>Eukaryota</taxon>
        <taxon>Metazoa</taxon>
        <taxon>Ecdysozoa</taxon>
        <taxon>Nematoda</taxon>
        <taxon>Chromadorea</taxon>
        <taxon>Rhabditida</taxon>
        <taxon>Rhabditina</taxon>
        <taxon>Diplogasteromorpha</taxon>
        <taxon>Diplogasteroidea</taxon>
        <taxon>Neodiplogasteridae</taxon>
        <taxon>Pristionchus</taxon>
    </lineage>
</organism>
<dbReference type="Proteomes" id="UP001432322">
    <property type="component" value="Unassembled WGS sequence"/>
</dbReference>
<feature type="non-terminal residue" evidence="1">
    <location>
        <position position="1"/>
    </location>
</feature>
<name>A0AAV5V9E1_9BILA</name>
<keyword evidence="2" id="KW-1185">Reference proteome</keyword>
<protein>
    <submittedName>
        <fullName evidence="1">Uncharacterized protein</fullName>
    </submittedName>
</protein>
<dbReference type="EMBL" id="BTSY01000002">
    <property type="protein sequence ID" value="GMT15422.1"/>
    <property type="molecule type" value="Genomic_DNA"/>
</dbReference>
<accession>A0AAV5V9E1</accession>
<feature type="non-terminal residue" evidence="1">
    <location>
        <position position="170"/>
    </location>
</feature>
<evidence type="ECO:0000313" key="1">
    <source>
        <dbReference type="EMBL" id="GMT15422.1"/>
    </source>
</evidence>
<sequence length="170" mass="18913">AVSISTNLKQTVKFPFKYSKINNHRSFVRFCPHSTSSNLLTISSPNSLNFSISTFCLQNLSVILCSRSIRFQIGSLPGRSCSRSCTISAIFPLRSNLFSSFSSCILNLSVRTATESVSNIILSLRLWFSSFSSDISSNNPSTFFSIPFSFCRTIGNENGHPIPFNDLRRS</sequence>
<proteinExistence type="predicted"/>
<dbReference type="AlphaFoldDB" id="A0AAV5V9E1"/>
<gene>
    <name evidence="1" type="ORF">PFISCL1PPCAC_6719</name>
</gene>
<reference evidence="1" key="1">
    <citation type="submission" date="2023-10" db="EMBL/GenBank/DDBJ databases">
        <title>Genome assembly of Pristionchus species.</title>
        <authorList>
            <person name="Yoshida K."/>
            <person name="Sommer R.J."/>
        </authorList>
    </citation>
    <scope>NUCLEOTIDE SEQUENCE</scope>
    <source>
        <strain evidence="1">RS5133</strain>
    </source>
</reference>
<evidence type="ECO:0000313" key="2">
    <source>
        <dbReference type="Proteomes" id="UP001432322"/>
    </source>
</evidence>
<comment type="caution">
    <text evidence="1">The sequence shown here is derived from an EMBL/GenBank/DDBJ whole genome shotgun (WGS) entry which is preliminary data.</text>
</comment>